<organism evidence="1 2">
    <name type="scientific">Paenibacillus baekrokdamisoli</name>
    <dbReference type="NCBI Taxonomy" id="1712516"/>
    <lineage>
        <taxon>Bacteria</taxon>
        <taxon>Bacillati</taxon>
        <taxon>Bacillota</taxon>
        <taxon>Bacilli</taxon>
        <taxon>Bacillales</taxon>
        <taxon>Paenibacillaceae</taxon>
        <taxon>Paenibacillus</taxon>
    </lineage>
</organism>
<accession>A0A3G9JC18</accession>
<evidence type="ECO:0000313" key="2">
    <source>
        <dbReference type="Proteomes" id="UP000275368"/>
    </source>
</evidence>
<name>A0A3G9JC18_9BACL</name>
<dbReference type="AlphaFoldDB" id="A0A3G9JC18"/>
<keyword evidence="2" id="KW-1185">Reference proteome</keyword>
<reference evidence="1 2" key="1">
    <citation type="submission" date="2018-11" db="EMBL/GenBank/DDBJ databases">
        <title>Complete genome sequence of Paenibacillus baekrokdamisoli strain KCTC 33723.</title>
        <authorList>
            <person name="Kang S.W."/>
            <person name="Lee K.C."/>
            <person name="Kim K.K."/>
            <person name="Kim J.S."/>
            <person name="Kim D.S."/>
            <person name="Ko S.H."/>
            <person name="Yang S.H."/>
            <person name="Lee J.S."/>
        </authorList>
    </citation>
    <scope>NUCLEOTIDE SEQUENCE [LARGE SCALE GENOMIC DNA]</scope>
    <source>
        <strain evidence="1 2">KCTC 33723</strain>
    </source>
</reference>
<dbReference type="KEGG" id="pbk:Back11_38280"/>
<protein>
    <submittedName>
        <fullName evidence="1">Uncharacterized protein</fullName>
    </submittedName>
</protein>
<dbReference type="Proteomes" id="UP000275368">
    <property type="component" value="Chromosome"/>
</dbReference>
<dbReference type="EMBL" id="AP019308">
    <property type="protein sequence ID" value="BBH22483.1"/>
    <property type="molecule type" value="Genomic_DNA"/>
</dbReference>
<gene>
    <name evidence="1" type="ORF">Back11_38280</name>
</gene>
<sequence length="81" mass="9696">MITWGDEMEKSLHSDEIQKLPSVNMNPLRNQMAFYQSVKKFESLGRESGIHWFGRIKDWKVIRRREITELPARPGTRRSYM</sequence>
<evidence type="ECO:0000313" key="1">
    <source>
        <dbReference type="EMBL" id="BBH22483.1"/>
    </source>
</evidence>
<proteinExistence type="predicted"/>